<protein>
    <recommendedName>
        <fullName evidence="5">18S rRNA factor 2</fullName>
    </recommendedName>
</protein>
<dbReference type="GO" id="GO:0005730">
    <property type="term" value="C:nucleolus"/>
    <property type="evidence" value="ECO:0007669"/>
    <property type="project" value="UniProtKB-SubCell"/>
</dbReference>
<dbReference type="Gene3D" id="3.30.70.330">
    <property type="match status" value="1"/>
</dbReference>
<accession>A0A1Y2CDF8</accession>
<dbReference type="InterPro" id="IPR035979">
    <property type="entry name" value="RBD_domain_sf"/>
</dbReference>
<dbReference type="OrthoDB" id="287393at2759"/>
<comment type="subcellular location">
    <subcellularLocation>
        <location evidence="1">Nucleus</location>
        <location evidence="1">Nucleolus</location>
    </subcellularLocation>
</comment>
<dbReference type="PANTHER" id="PTHR12311">
    <property type="entry name" value="ACTIVATOR OF BASAL TRANSCRIPTION 1"/>
    <property type="match status" value="1"/>
</dbReference>
<dbReference type="GO" id="GO:0000472">
    <property type="term" value="P:endonucleolytic cleavage to generate mature 5'-end of SSU-rRNA from (SSU-rRNA, 5.8S rRNA, LSU-rRNA)"/>
    <property type="evidence" value="ECO:0007669"/>
    <property type="project" value="TreeGrafter"/>
</dbReference>
<dbReference type="InterPro" id="IPR039119">
    <property type="entry name" value="ABT1/Esf2"/>
</dbReference>
<evidence type="ECO:0000256" key="5">
    <source>
        <dbReference type="ARBA" id="ARBA00032634"/>
    </source>
</evidence>
<dbReference type="GO" id="GO:0034462">
    <property type="term" value="P:small-subunit processome assembly"/>
    <property type="evidence" value="ECO:0007669"/>
    <property type="project" value="TreeGrafter"/>
</dbReference>
<organism evidence="6 7">
    <name type="scientific">Rhizoclosmatium globosum</name>
    <dbReference type="NCBI Taxonomy" id="329046"/>
    <lineage>
        <taxon>Eukaryota</taxon>
        <taxon>Fungi</taxon>
        <taxon>Fungi incertae sedis</taxon>
        <taxon>Chytridiomycota</taxon>
        <taxon>Chytridiomycota incertae sedis</taxon>
        <taxon>Chytridiomycetes</taxon>
        <taxon>Chytridiales</taxon>
        <taxon>Chytriomycetaceae</taxon>
        <taxon>Rhizoclosmatium</taxon>
    </lineage>
</organism>
<keyword evidence="7" id="KW-1185">Reference proteome</keyword>
<dbReference type="PANTHER" id="PTHR12311:SF7">
    <property type="entry name" value="ACTIVATOR OF BASAL TRANSCRIPTION 1"/>
    <property type="match status" value="1"/>
</dbReference>
<comment type="caution">
    <text evidence="6">The sequence shown here is derived from an EMBL/GenBank/DDBJ whole genome shotgun (WGS) entry which is preliminary data.</text>
</comment>
<evidence type="ECO:0000256" key="4">
    <source>
        <dbReference type="ARBA" id="ARBA00023242"/>
    </source>
</evidence>
<evidence type="ECO:0000256" key="2">
    <source>
        <dbReference type="ARBA" id="ARBA00005819"/>
    </source>
</evidence>
<dbReference type="STRING" id="329046.A0A1Y2CDF8"/>
<dbReference type="InterPro" id="IPR012677">
    <property type="entry name" value="Nucleotide-bd_a/b_plait_sf"/>
</dbReference>
<keyword evidence="4" id="KW-0539">Nucleus</keyword>
<dbReference type="GO" id="GO:0000480">
    <property type="term" value="P:endonucleolytic cleavage in 5'-ETS of tricistronic rRNA transcript (SSU-rRNA, 5.8S rRNA, LSU-rRNA)"/>
    <property type="evidence" value="ECO:0007669"/>
    <property type="project" value="TreeGrafter"/>
</dbReference>
<keyword evidence="3" id="KW-0694">RNA-binding</keyword>
<feature type="non-terminal residue" evidence="6">
    <location>
        <position position="163"/>
    </location>
</feature>
<reference evidence="6 7" key="1">
    <citation type="submission" date="2016-07" db="EMBL/GenBank/DDBJ databases">
        <title>Pervasive Adenine N6-methylation of Active Genes in Fungi.</title>
        <authorList>
            <consortium name="DOE Joint Genome Institute"/>
            <person name="Mondo S.J."/>
            <person name="Dannebaum R.O."/>
            <person name="Kuo R.C."/>
            <person name="Labutti K."/>
            <person name="Haridas S."/>
            <person name="Kuo A."/>
            <person name="Salamov A."/>
            <person name="Ahrendt S.R."/>
            <person name="Lipzen A."/>
            <person name="Sullivan W."/>
            <person name="Andreopoulos W.B."/>
            <person name="Clum A."/>
            <person name="Lindquist E."/>
            <person name="Daum C."/>
            <person name="Ramamoorthy G.K."/>
            <person name="Gryganskyi A."/>
            <person name="Culley D."/>
            <person name="Magnuson J.K."/>
            <person name="James T.Y."/>
            <person name="O'Malley M.A."/>
            <person name="Stajich J.E."/>
            <person name="Spatafora J.W."/>
            <person name="Visel A."/>
            <person name="Grigoriev I.V."/>
        </authorList>
    </citation>
    <scope>NUCLEOTIDE SEQUENCE [LARGE SCALE GENOMIC DNA]</scope>
    <source>
        <strain evidence="6 7">JEL800</strain>
    </source>
</reference>
<sequence length="163" mass="19461">KPLSLESLKNYSETVNKTGLVYISRLPPFMTPEKLRSLLAPHGKLGRLYAAPEDAKTAYRRKKYRGNKRVNYTEAWVEFEDKAVARRTAEFLNLRPMGTRKRDRFYDDLWTIKYLPRFKWNHLTDQISYERAVRDQKLKAEMEQVKRETKAYLQNVERGKMIE</sequence>
<dbReference type="Proteomes" id="UP000193642">
    <property type="component" value="Unassembled WGS sequence"/>
</dbReference>
<dbReference type="CDD" id="cd12263">
    <property type="entry name" value="RRM_ABT1_like"/>
    <property type="match status" value="1"/>
</dbReference>
<feature type="non-terminal residue" evidence="6">
    <location>
        <position position="1"/>
    </location>
</feature>
<evidence type="ECO:0000313" key="7">
    <source>
        <dbReference type="Proteomes" id="UP000193642"/>
    </source>
</evidence>
<comment type="similarity">
    <text evidence="2">Belongs to the ESF2/ABP1 family.</text>
</comment>
<dbReference type="GO" id="GO:0003723">
    <property type="term" value="F:RNA binding"/>
    <property type="evidence" value="ECO:0007669"/>
    <property type="project" value="UniProtKB-KW"/>
</dbReference>
<dbReference type="GO" id="GO:0000447">
    <property type="term" value="P:endonucleolytic cleavage in ITS1 to separate SSU-rRNA from 5.8S rRNA and LSU-rRNA from tricistronic rRNA transcript (SSU-rRNA, 5.8S rRNA, LSU-rRNA)"/>
    <property type="evidence" value="ECO:0007669"/>
    <property type="project" value="TreeGrafter"/>
</dbReference>
<evidence type="ECO:0000313" key="6">
    <source>
        <dbReference type="EMBL" id="ORY44854.1"/>
    </source>
</evidence>
<name>A0A1Y2CDF8_9FUNG</name>
<dbReference type="SUPFAM" id="SSF54928">
    <property type="entry name" value="RNA-binding domain, RBD"/>
    <property type="match status" value="1"/>
</dbReference>
<proteinExistence type="inferred from homology"/>
<dbReference type="EMBL" id="MCGO01000021">
    <property type="protein sequence ID" value="ORY44854.1"/>
    <property type="molecule type" value="Genomic_DNA"/>
</dbReference>
<dbReference type="InterPro" id="IPR034353">
    <property type="entry name" value="ABT1/ESF2_RRM"/>
</dbReference>
<gene>
    <name evidence="6" type="ORF">BCR33DRAFT_642612</name>
</gene>
<evidence type="ECO:0000256" key="3">
    <source>
        <dbReference type="ARBA" id="ARBA00022884"/>
    </source>
</evidence>
<evidence type="ECO:0000256" key="1">
    <source>
        <dbReference type="ARBA" id="ARBA00004604"/>
    </source>
</evidence>
<dbReference type="AlphaFoldDB" id="A0A1Y2CDF8"/>